<evidence type="ECO:0000259" key="1">
    <source>
        <dbReference type="Pfam" id="PF04466"/>
    </source>
</evidence>
<dbReference type="EMBL" id="MT142281">
    <property type="protein sequence ID" value="QJA77407.1"/>
    <property type="molecule type" value="Genomic_DNA"/>
</dbReference>
<accession>A0A6M3K6T8</accession>
<gene>
    <name evidence="3" type="ORF">MM415A01309_0013</name>
    <name evidence="2" type="ORF">MM415B01249_0013</name>
</gene>
<organism evidence="3">
    <name type="scientific">viral metagenome</name>
    <dbReference type="NCBI Taxonomy" id="1070528"/>
    <lineage>
        <taxon>unclassified sequences</taxon>
        <taxon>metagenomes</taxon>
        <taxon>organismal metagenomes</taxon>
    </lineage>
</organism>
<protein>
    <submittedName>
        <fullName evidence="3">Putative terminase</fullName>
    </submittedName>
</protein>
<dbReference type="SUPFAM" id="SSF52540">
    <property type="entry name" value="P-loop containing nucleoside triphosphate hydrolases"/>
    <property type="match status" value="1"/>
</dbReference>
<sequence>MTLTSVTVPEILNIPEKLIPILTETNKYRYFLIEGGRGGGKSQAVGRFILYLAEKLKLRIVCGRETQNSITESVYSLLTDLIQQYNLYFDVQASKIIHRDTGTTINFRGFREQGRFNIQGMEAISVVWIDEAQAITKQTLDVLIPTIRKEKAKVFFTMNRHIEKDPVFEAFRHREDCLHIHLNYVDNPFCTQALIREAEECKKISEDDYNHIWLGQPLTRTEDALFGYQELKDTQINKHTLHPGYGIKLAGFDVARFGGDKCAAVTIQQMGALHWEQIFADEWDHKDLNYTTGRILMTATEQDVLKSKVDEDGIGAGPLDTLNKGRGLENFEGFKNTPISYKNDRYYANQRTLNAYKLKNMVTKGWIAINNEKLVEQLCTLRFTFDHLQRRILIPKDVMKNKFKTPSPDLADALIMAVSLIGNVKAKQEEQYRSMPTHYTEENLFNLAGLR</sequence>
<dbReference type="AlphaFoldDB" id="A0A6M3K6T8"/>
<dbReference type="PANTHER" id="PTHR39184">
    <property type="match status" value="1"/>
</dbReference>
<dbReference type="EMBL" id="MT141380">
    <property type="protein sequence ID" value="QJA59676.1"/>
    <property type="molecule type" value="Genomic_DNA"/>
</dbReference>
<feature type="domain" description="Phage terminase large subunit N-terminal" evidence="1">
    <location>
        <begin position="29"/>
        <end position="215"/>
    </location>
</feature>
<proteinExistence type="predicted"/>
<dbReference type="Pfam" id="PF04466">
    <property type="entry name" value="Terminase_3"/>
    <property type="match status" value="1"/>
</dbReference>
<dbReference type="InterPro" id="IPR027417">
    <property type="entry name" value="P-loop_NTPase"/>
</dbReference>
<dbReference type="InterPro" id="IPR035412">
    <property type="entry name" value="Terminase_L_N"/>
</dbReference>
<evidence type="ECO:0000313" key="2">
    <source>
        <dbReference type="EMBL" id="QJA59676.1"/>
    </source>
</evidence>
<dbReference type="InterPro" id="IPR052380">
    <property type="entry name" value="Viral_DNA_packaging_terminase"/>
</dbReference>
<dbReference type="InterPro" id="IPR006437">
    <property type="entry name" value="Phage_terminase_lsu"/>
</dbReference>
<name>A0A6M3K6T8_9ZZZZ</name>
<dbReference type="NCBIfam" id="TIGR01547">
    <property type="entry name" value="phage_term_2"/>
    <property type="match status" value="1"/>
</dbReference>
<evidence type="ECO:0000313" key="3">
    <source>
        <dbReference type="EMBL" id="QJA77407.1"/>
    </source>
</evidence>
<dbReference type="PANTHER" id="PTHR39184:SF1">
    <property type="entry name" value="PBSX PHAGE TERMINASE LARGE SUBUNIT"/>
    <property type="match status" value="1"/>
</dbReference>
<dbReference type="Gene3D" id="3.40.50.300">
    <property type="entry name" value="P-loop containing nucleotide triphosphate hydrolases"/>
    <property type="match status" value="1"/>
</dbReference>
<reference evidence="3" key="1">
    <citation type="submission" date="2020-03" db="EMBL/GenBank/DDBJ databases">
        <title>The deep terrestrial virosphere.</title>
        <authorList>
            <person name="Holmfeldt K."/>
            <person name="Nilsson E."/>
            <person name="Simone D."/>
            <person name="Lopez-Fernandez M."/>
            <person name="Wu X."/>
            <person name="de Brujin I."/>
            <person name="Lundin D."/>
            <person name="Andersson A."/>
            <person name="Bertilsson S."/>
            <person name="Dopson M."/>
        </authorList>
    </citation>
    <scope>NUCLEOTIDE SEQUENCE</scope>
    <source>
        <strain evidence="3">MM415A01309</strain>
        <strain evidence="2">MM415B01249</strain>
    </source>
</reference>
<dbReference type="Gene3D" id="3.30.420.240">
    <property type="match status" value="1"/>
</dbReference>